<dbReference type="EMBL" id="JADCLJ010000024">
    <property type="protein sequence ID" value="MBE4910117.1"/>
    <property type="molecule type" value="Genomic_DNA"/>
</dbReference>
<dbReference type="RefSeq" id="WP_193539353.1">
    <property type="nucleotide sequence ID" value="NZ_JADCLJ010000024.1"/>
</dbReference>
<dbReference type="Proteomes" id="UP001516662">
    <property type="component" value="Unassembled WGS sequence"/>
</dbReference>
<keyword evidence="1" id="KW-0472">Membrane</keyword>
<feature type="transmembrane region" description="Helical" evidence="1">
    <location>
        <begin position="59"/>
        <end position="80"/>
    </location>
</feature>
<protein>
    <submittedName>
        <fullName evidence="2">DUF2512 family protein</fullName>
    </submittedName>
</protein>
<evidence type="ECO:0000256" key="1">
    <source>
        <dbReference type="SAM" id="Phobius"/>
    </source>
</evidence>
<comment type="caution">
    <text evidence="2">The sequence shown here is derived from an EMBL/GenBank/DDBJ whole genome shotgun (WGS) entry which is preliminary data.</text>
</comment>
<keyword evidence="1" id="KW-0812">Transmembrane</keyword>
<evidence type="ECO:0000313" key="3">
    <source>
        <dbReference type="Proteomes" id="UP001516662"/>
    </source>
</evidence>
<feature type="transmembrane region" description="Helical" evidence="1">
    <location>
        <begin position="86"/>
        <end position="108"/>
    </location>
</feature>
<name>A0ABR9QNP8_9BACI</name>
<feature type="transmembrane region" description="Helical" evidence="1">
    <location>
        <begin position="33"/>
        <end position="52"/>
    </location>
</feature>
<gene>
    <name evidence="2" type="ORF">IMZ08_18940</name>
</gene>
<evidence type="ECO:0000313" key="2">
    <source>
        <dbReference type="EMBL" id="MBE4910117.1"/>
    </source>
</evidence>
<reference evidence="2 3" key="1">
    <citation type="submission" date="2020-10" db="EMBL/GenBank/DDBJ databases">
        <title>Bacillus sp. HD4P25, an endophyte from a halophyte.</title>
        <authorList>
            <person name="Sun J.-Q."/>
        </authorList>
    </citation>
    <scope>NUCLEOTIDE SEQUENCE [LARGE SCALE GENOMIC DNA]</scope>
    <source>
        <strain evidence="2 3">YIM 93174</strain>
    </source>
</reference>
<keyword evidence="3" id="KW-1185">Reference proteome</keyword>
<keyword evidence="1" id="KW-1133">Transmembrane helix</keyword>
<proteinExistence type="predicted"/>
<accession>A0ABR9QNP8</accession>
<organism evidence="2 3">
    <name type="scientific">Litchfieldia luteola</name>
    <dbReference type="NCBI Taxonomy" id="682179"/>
    <lineage>
        <taxon>Bacteria</taxon>
        <taxon>Bacillati</taxon>
        <taxon>Bacillota</taxon>
        <taxon>Bacilli</taxon>
        <taxon>Bacillales</taxon>
        <taxon>Bacillaceae</taxon>
        <taxon>Litchfieldia</taxon>
    </lineage>
</organism>
<sequence length="119" mass="13025">MTSLLMKIIICPLVVALSASFLANVHYANFIQPIIVGLILAVAGVAMEYLFLKEGRVWFSTLMDFVASVIIVYFVTNLFTTASATLFGALIIGFLLAVTEHFTHSYLVKSGKTRKTSMA</sequence>